<reference evidence="1 2" key="1">
    <citation type="journal article" date="2021" name="Nat. Plants">
        <title>The Taxus genome provides insights into paclitaxel biosynthesis.</title>
        <authorList>
            <person name="Xiong X."/>
            <person name="Gou J."/>
            <person name="Liao Q."/>
            <person name="Li Y."/>
            <person name="Zhou Q."/>
            <person name="Bi G."/>
            <person name="Li C."/>
            <person name="Du R."/>
            <person name="Wang X."/>
            <person name="Sun T."/>
            <person name="Guo L."/>
            <person name="Liang H."/>
            <person name="Lu P."/>
            <person name="Wu Y."/>
            <person name="Zhang Z."/>
            <person name="Ro D.K."/>
            <person name="Shang Y."/>
            <person name="Huang S."/>
            <person name="Yan J."/>
        </authorList>
    </citation>
    <scope>NUCLEOTIDE SEQUENCE [LARGE SCALE GENOMIC DNA]</scope>
    <source>
        <strain evidence="1">Ta-2019</strain>
    </source>
</reference>
<dbReference type="EMBL" id="JAHRHJ020000003">
    <property type="protein sequence ID" value="KAH9323656.1"/>
    <property type="molecule type" value="Genomic_DNA"/>
</dbReference>
<dbReference type="AlphaFoldDB" id="A0AA38GIL8"/>
<proteinExistence type="predicted"/>
<name>A0AA38GIL8_TAXCH</name>
<comment type="caution">
    <text evidence="1">The sequence shown here is derived from an EMBL/GenBank/DDBJ whole genome shotgun (WGS) entry which is preliminary data.</text>
</comment>
<accession>A0AA38GIL8</accession>
<keyword evidence="2" id="KW-1185">Reference proteome</keyword>
<protein>
    <submittedName>
        <fullName evidence="1">Uncharacterized protein</fullName>
    </submittedName>
</protein>
<evidence type="ECO:0000313" key="1">
    <source>
        <dbReference type="EMBL" id="KAH9323656.1"/>
    </source>
</evidence>
<sequence>MREREVGPWLEGGVIVGWGSDGRLGAAGWDAGQGGRLGAGAMTEGRVDWRGGGARGSGGCCAEGGGAAWCGGGGRRRLLGQWAGVSVGAAPPTAVT</sequence>
<feature type="non-terminal residue" evidence="1">
    <location>
        <position position="96"/>
    </location>
</feature>
<gene>
    <name evidence="1" type="ORF">KI387_018295</name>
</gene>
<dbReference type="Proteomes" id="UP000824469">
    <property type="component" value="Unassembled WGS sequence"/>
</dbReference>
<evidence type="ECO:0000313" key="2">
    <source>
        <dbReference type="Proteomes" id="UP000824469"/>
    </source>
</evidence>
<organism evidence="1 2">
    <name type="scientific">Taxus chinensis</name>
    <name type="common">Chinese yew</name>
    <name type="synonym">Taxus wallichiana var. chinensis</name>
    <dbReference type="NCBI Taxonomy" id="29808"/>
    <lineage>
        <taxon>Eukaryota</taxon>
        <taxon>Viridiplantae</taxon>
        <taxon>Streptophyta</taxon>
        <taxon>Embryophyta</taxon>
        <taxon>Tracheophyta</taxon>
        <taxon>Spermatophyta</taxon>
        <taxon>Pinopsida</taxon>
        <taxon>Pinidae</taxon>
        <taxon>Conifers II</taxon>
        <taxon>Cupressales</taxon>
        <taxon>Taxaceae</taxon>
        <taxon>Taxus</taxon>
    </lineage>
</organism>